<dbReference type="InterPro" id="IPR000719">
    <property type="entry name" value="Prot_kinase_dom"/>
</dbReference>
<comment type="caution">
    <text evidence="18">Lacks conserved residue(s) required for the propagation of feature annotation.</text>
</comment>
<dbReference type="SMART" id="SM00108">
    <property type="entry name" value="B_lectin"/>
    <property type="match status" value="1"/>
</dbReference>
<evidence type="ECO:0000256" key="10">
    <source>
        <dbReference type="ARBA" id="ARBA00022989"/>
    </source>
</evidence>
<feature type="chain" id="PRO_5040148793" description="Receptor-like serine/threonine-protein kinase" evidence="21">
    <location>
        <begin position="20"/>
        <end position="758"/>
    </location>
</feature>
<dbReference type="EMBL" id="JAMQYH010000005">
    <property type="protein sequence ID" value="KAJ1685168.1"/>
    <property type="molecule type" value="Genomic_DNA"/>
</dbReference>
<dbReference type="InterPro" id="IPR024171">
    <property type="entry name" value="SRK-like_kinase"/>
</dbReference>
<dbReference type="CDD" id="cd01098">
    <property type="entry name" value="PAN_AP_plant"/>
    <property type="match status" value="1"/>
</dbReference>
<evidence type="ECO:0000256" key="1">
    <source>
        <dbReference type="ARBA" id="ARBA00004479"/>
    </source>
</evidence>
<dbReference type="InterPro" id="IPR011009">
    <property type="entry name" value="Kinase-like_dom_sf"/>
</dbReference>
<evidence type="ECO:0000256" key="16">
    <source>
        <dbReference type="ARBA" id="ARBA00048679"/>
    </source>
</evidence>
<evidence type="ECO:0000259" key="22">
    <source>
        <dbReference type="PROSITE" id="PS50011"/>
    </source>
</evidence>
<dbReference type="GO" id="GO:0005524">
    <property type="term" value="F:ATP binding"/>
    <property type="evidence" value="ECO:0007669"/>
    <property type="project" value="UniProtKB-UniRule"/>
</dbReference>
<dbReference type="AlphaFoldDB" id="A0A9P9ZAP1"/>
<dbReference type="InterPro" id="IPR000742">
    <property type="entry name" value="EGF"/>
</dbReference>
<dbReference type="InterPro" id="IPR017441">
    <property type="entry name" value="Protein_kinase_ATP_BS"/>
</dbReference>
<sequence length="758" mass="85871">MEIFSFAILLLCSTHLTHATNKLSSGESLYSNQSLVSENGKFEFGFSNFDSSVNTNYYIAIWLVHENLNRRIVWVGNREKPVNISQPCALSLSHYGNLLLTQSQKLIWSSNLRETQQVSRVLVLLDTGNLVLLDHMNSNNVTWQSFDHPTDTWLPGAWLGSSNMTNGNRTIFSLTSWKDINDPSSGNYTLERGPLLGKWDFILTQVENKTNRYPITLPSHLPIVQYDVGLITINSTEIPPFSLKLSSDGVITIWEGDVEFYSNPCGFGSCGPFGICVSANLRYFWSCICPSGFEPKSFEDFAIQNYVAGCQRNYPWDCTANSSTDSNKYTFQLLNNLKSWPYNKQYVGSQSKRECEIACLMKCSCTAYASDDKYCYHWYEELSGLIIREDQSQGESIYIRLSTSNSTIKWTDYKHIMLIIGGVFFFVLMVLLILRIYRGKFLCVPMLKIDDYISVYTYAQMKNATKNFSTKLGEGGFGSVFMGQSSDFTEIAVKKLKIVDQEKKQFRTEVQTLGIIQHTNLVRLLGFCAEGSKRLLVYEYMPKGSLNSHLFKESSNSLCWKDRYKIAIGTARGLAYLHEQCRDCIIHCDIKPENVLLDENFSPKIADFGMAKLLGRDFSRALTTIRGTIGYLAPEWFSGVAITKKADVYSFGLMLFEIISGKRNKSKFNNRRYPYFPLYATMKMNEGEVLCLLDRKLCGNANIVELIRACKVAGWCIQDSEACRPSMGKVVLMLQGVIDVGIPPVPHSLLNLVDAEEY</sequence>
<evidence type="ECO:0000313" key="26">
    <source>
        <dbReference type="EMBL" id="KAJ1685168.1"/>
    </source>
</evidence>
<dbReference type="Pfam" id="PF00069">
    <property type="entry name" value="Pkinase"/>
    <property type="match status" value="1"/>
</dbReference>
<dbReference type="Gene3D" id="1.10.510.10">
    <property type="entry name" value="Transferase(Phosphotransferase) domain 1"/>
    <property type="match status" value="1"/>
</dbReference>
<dbReference type="CDD" id="cd00028">
    <property type="entry name" value="B_lectin"/>
    <property type="match status" value="1"/>
</dbReference>
<dbReference type="Gene3D" id="3.30.200.20">
    <property type="entry name" value="Phosphorylase Kinase, domain 1"/>
    <property type="match status" value="1"/>
</dbReference>
<comment type="similarity">
    <text evidence="17">Belongs to the protein kinase superfamily. Ser/Thr protein kinase family.</text>
</comment>
<evidence type="ECO:0000256" key="8">
    <source>
        <dbReference type="ARBA" id="ARBA00022777"/>
    </source>
</evidence>
<dbReference type="OrthoDB" id="691936at2759"/>
<keyword evidence="4 17" id="KW-0808">Transferase</keyword>
<dbReference type="Pfam" id="PF08276">
    <property type="entry name" value="PAN_2"/>
    <property type="match status" value="1"/>
</dbReference>
<evidence type="ECO:0000256" key="20">
    <source>
        <dbReference type="SAM" id="Phobius"/>
    </source>
</evidence>
<feature type="domain" description="EGF-like" evidence="23">
    <location>
        <begin position="261"/>
        <end position="299"/>
    </location>
</feature>
<keyword evidence="9 17" id="KW-0067">ATP-binding</keyword>
<dbReference type="SUPFAM" id="SSF51110">
    <property type="entry name" value="alpha-D-mannose-specific plant lectins"/>
    <property type="match status" value="1"/>
</dbReference>
<keyword evidence="11 20" id="KW-0472">Membrane</keyword>
<evidence type="ECO:0000256" key="13">
    <source>
        <dbReference type="ARBA" id="ARBA00023170"/>
    </source>
</evidence>
<dbReference type="GO" id="GO:0016020">
    <property type="term" value="C:membrane"/>
    <property type="evidence" value="ECO:0007669"/>
    <property type="project" value="UniProtKB-SubCell"/>
</dbReference>
<keyword evidence="12 18" id="KW-1015">Disulfide bond</keyword>
<keyword evidence="27" id="KW-1185">Reference proteome</keyword>
<keyword evidence="5 20" id="KW-0812">Transmembrane</keyword>
<dbReference type="SMART" id="SM00473">
    <property type="entry name" value="PAN_AP"/>
    <property type="match status" value="1"/>
</dbReference>
<dbReference type="SUPFAM" id="SSF56112">
    <property type="entry name" value="Protein kinase-like (PK-like)"/>
    <property type="match status" value="1"/>
</dbReference>
<feature type="signal peptide" evidence="21">
    <location>
        <begin position="1"/>
        <end position="19"/>
    </location>
</feature>
<dbReference type="SMART" id="SM00220">
    <property type="entry name" value="S_TKc"/>
    <property type="match status" value="1"/>
</dbReference>
<feature type="domain" description="Apple" evidence="25">
    <location>
        <begin position="318"/>
        <end position="402"/>
    </location>
</feature>
<keyword evidence="2 17" id="KW-0723">Serine/threonine-protein kinase</keyword>
<dbReference type="PROSITE" id="PS50026">
    <property type="entry name" value="EGF_3"/>
    <property type="match status" value="1"/>
</dbReference>
<dbReference type="InterPro" id="IPR008271">
    <property type="entry name" value="Ser/Thr_kinase_AS"/>
</dbReference>
<protein>
    <recommendedName>
        <fullName evidence="17">Receptor-like serine/threonine-protein kinase</fullName>
        <ecNumber evidence="17">2.7.11.1</ecNumber>
    </recommendedName>
</protein>
<dbReference type="FunFam" id="3.30.200.20:FF:000178">
    <property type="entry name" value="serine/threonine-protein kinase PBS1-like"/>
    <property type="match status" value="1"/>
</dbReference>
<evidence type="ECO:0000256" key="18">
    <source>
        <dbReference type="PROSITE-ProRule" id="PRU00076"/>
    </source>
</evidence>
<dbReference type="PANTHER" id="PTHR47974">
    <property type="entry name" value="OS07G0415500 PROTEIN"/>
    <property type="match status" value="1"/>
</dbReference>
<dbReference type="PROSITE" id="PS50948">
    <property type="entry name" value="PAN"/>
    <property type="match status" value="1"/>
</dbReference>
<keyword evidence="7 17" id="KW-0547">Nucleotide-binding</keyword>
<keyword evidence="3 18" id="KW-0245">EGF-like domain</keyword>
<comment type="catalytic activity">
    <reaction evidence="15 17">
        <text>L-threonyl-[protein] + ATP = O-phospho-L-threonyl-[protein] + ADP + H(+)</text>
        <dbReference type="Rhea" id="RHEA:46608"/>
        <dbReference type="Rhea" id="RHEA-COMP:11060"/>
        <dbReference type="Rhea" id="RHEA-COMP:11605"/>
        <dbReference type="ChEBI" id="CHEBI:15378"/>
        <dbReference type="ChEBI" id="CHEBI:30013"/>
        <dbReference type="ChEBI" id="CHEBI:30616"/>
        <dbReference type="ChEBI" id="CHEBI:61977"/>
        <dbReference type="ChEBI" id="CHEBI:456216"/>
        <dbReference type="EC" id="2.7.11.1"/>
    </reaction>
</comment>
<accession>A0A9P9ZAP1</accession>
<evidence type="ECO:0000259" key="25">
    <source>
        <dbReference type="PROSITE" id="PS50948"/>
    </source>
</evidence>
<dbReference type="FunFam" id="1.10.510.10:FF:000227">
    <property type="entry name" value="Serine/threonine-protein kinase"/>
    <property type="match status" value="1"/>
</dbReference>
<dbReference type="Pfam" id="PF01453">
    <property type="entry name" value="B_lectin"/>
    <property type="match status" value="1"/>
</dbReference>
<gene>
    <name evidence="26" type="ORF">LUZ63_016558</name>
</gene>
<keyword evidence="14" id="KW-0325">Glycoprotein</keyword>
<dbReference type="InterPro" id="IPR036426">
    <property type="entry name" value="Bulb-type_lectin_dom_sf"/>
</dbReference>
<dbReference type="InterPro" id="IPR003609">
    <property type="entry name" value="Pan_app"/>
</dbReference>
<name>A0A9P9ZAP1_9POAL</name>
<evidence type="ECO:0000256" key="15">
    <source>
        <dbReference type="ARBA" id="ARBA00047899"/>
    </source>
</evidence>
<evidence type="ECO:0000256" key="4">
    <source>
        <dbReference type="ARBA" id="ARBA00022679"/>
    </source>
</evidence>
<evidence type="ECO:0000259" key="24">
    <source>
        <dbReference type="PROSITE" id="PS50927"/>
    </source>
</evidence>
<evidence type="ECO:0000256" key="3">
    <source>
        <dbReference type="ARBA" id="ARBA00022536"/>
    </source>
</evidence>
<evidence type="ECO:0000256" key="11">
    <source>
        <dbReference type="ARBA" id="ARBA00023136"/>
    </source>
</evidence>
<proteinExistence type="inferred from homology"/>
<evidence type="ECO:0000259" key="23">
    <source>
        <dbReference type="PROSITE" id="PS50026"/>
    </source>
</evidence>
<comment type="caution">
    <text evidence="26">The sequence shown here is derived from an EMBL/GenBank/DDBJ whole genome shotgun (WGS) entry which is preliminary data.</text>
</comment>
<keyword evidence="8 17" id="KW-0418">Kinase</keyword>
<comment type="catalytic activity">
    <reaction evidence="16 17">
        <text>L-seryl-[protein] + ATP = O-phospho-L-seryl-[protein] + ADP + H(+)</text>
        <dbReference type="Rhea" id="RHEA:17989"/>
        <dbReference type="Rhea" id="RHEA-COMP:9863"/>
        <dbReference type="Rhea" id="RHEA-COMP:11604"/>
        <dbReference type="ChEBI" id="CHEBI:15378"/>
        <dbReference type="ChEBI" id="CHEBI:29999"/>
        <dbReference type="ChEBI" id="CHEBI:30616"/>
        <dbReference type="ChEBI" id="CHEBI:83421"/>
        <dbReference type="ChEBI" id="CHEBI:456216"/>
        <dbReference type="EC" id="2.7.11.1"/>
    </reaction>
</comment>
<dbReference type="GO" id="GO:0004674">
    <property type="term" value="F:protein serine/threonine kinase activity"/>
    <property type="evidence" value="ECO:0007669"/>
    <property type="project" value="UniProtKB-KW"/>
</dbReference>
<dbReference type="EC" id="2.7.11.1" evidence="17"/>
<evidence type="ECO:0000256" key="6">
    <source>
        <dbReference type="ARBA" id="ARBA00022729"/>
    </source>
</evidence>
<evidence type="ECO:0000256" key="14">
    <source>
        <dbReference type="ARBA" id="ARBA00023180"/>
    </source>
</evidence>
<evidence type="ECO:0000256" key="2">
    <source>
        <dbReference type="ARBA" id="ARBA00022527"/>
    </source>
</evidence>
<dbReference type="PROSITE" id="PS50927">
    <property type="entry name" value="BULB_LECTIN"/>
    <property type="match status" value="1"/>
</dbReference>
<reference evidence="26" key="1">
    <citation type="journal article" date="2022" name="Cell">
        <title>Repeat-based holocentromeres influence genome architecture and karyotype evolution.</title>
        <authorList>
            <person name="Hofstatter P.G."/>
            <person name="Thangavel G."/>
            <person name="Lux T."/>
            <person name="Neumann P."/>
            <person name="Vondrak T."/>
            <person name="Novak P."/>
            <person name="Zhang M."/>
            <person name="Costa L."/>
            <person name="Castellani M."/>
            <person name="Scott A."/>
            <person name="Toegelov H."/>
            <person name="Fuchs J."/>
            <person name="Mata-Sucre Y."/>
            <person name="Dias Y."/>
            <person name="Vanzela A.L.L."/>
            <person name="Huettel B."/>
            <person name="Almeida C.C.S."/>
            <person name="Simkova H."/>
            <person name="Souza G."/>
            <person name="Pedrosa-Harand A."/>
            <person name="Macas J."/>
            <person name="Mayer K.F.X."/>
            <person name="Houben A."/>
            <person name="Marques A."/>
        </authorList>
    </citation>
    <scope>NUCLEOTIDE SEQUENCE</scope>
    <source>
        <strain evidence="26">RhyBre1mFocal</strain>
    </source>
</reference>
<feature type="binding site" evidence="19">
    <location>
        <position position="495"/>
    </location>
    <ligand>
        <name>ATP</name>
        <dbReference type="ChEBI" id="CHEBI:30616"/>
    </ligand>
</feature>
<feature type="domain" description="Protein kinase" evidence="22">
    <location>
        <begin position="466"/>
        <end position="750"/>
    </location>
</feature>
<dbReference type="Gene3D" id="2.90.10.10">
    <property type="entry name" value="Bulb-type lectin domain"/>
    <property type="match status" value="1"/>
</dbReference>
<evidence type="ECO:0000256" key="9">
    <source>
        <dbReference type="ARBA" id="ARBA00022840"/>
    </source>
</evidence>
<organism evidence="26 27">
    <name type="scientific">Rhynchospora breviuscula</name>
    <dbReference type="NCBI Taxonomy" id="2022672"/>
    <lineage>
        <taxon>Eukaryota</taxon>
        <taxon>Viridiplantae</taxon>
        <taxon>Streptophyta</taxon>
        <taxon>Embryophyta</taxon>
        <taxon>Tracheophyta</taxon>
        <taxon>Spermatophyta</taxon>
        <taxon>Magnoliopsida</taxon>
        <taxon>Liliopsida</taxon>
        <taxon>Poales</taxon>
        <taxon>Cyperaceae</taxon>
        <taxon>Cyperoideae</taxon>
        <taxon>Rhynchosporeae</taxon>
        <taxon>Rhynchospora</taxon>
    </lineage>
</organism>
<feature type="domain" description="Bulb-type lectin" evidence="24">
    <location>
        <begin position="20"/>
        <end position="145"/>
    </location>
</feature>
<dbReference type="PIRSF" id="PIRSF000641">
    <property type="entry name" value="SRK"/>
    <property type="match status" value="1"/>
</dbReference>
<evidence type="ECO:0000256" key="7">
    <source>
        <dbReference type="ARBA" id="ARBA00022741"/>
    </source>
</evidence>
<dbReference type="PROSITE" id="PS50011">
    <property type="entry name" value="PROTEIN_KINASE_DOM"/>
    <property type="match status" value="1"/>
</dbReference>
<evidence type="ECO:0000256" key="12">
    <source>
        <dbReference type="ARBA" id="ARBA00023157"/>
    </source>
</evidence>
<dbReference type="Proteomes" id="UP001151287">
    <property type="component" value="Unassembled WGS sequence"/>
</dbReference>
<dbReference type="PROSITE" id="PS00107">
    <property type="entry name" value="PROTEIN_KINASE_ATP"/>
    <property type="match status" value="1"/>
</dbReference>
<evidence type="ECO:0000256" key="21">
    <source>
        <dbReference type="SAM" id="SignalP"/>
    </source>
</evidence>
<dbReference type="InterPro" id="IPR001480">
    <property type="entry name" value="Bulb-type_lectin_dom"/>
</dbReference>
<keyword evidence="6 21" id="KW-0732">Signal</keyword>
<feature type="disulfide bond" evidence="18">
    <location>
        <begin position="270"/>
        <end position="287"/>
    </location>
</feature>
<comment type="subcellular location">
    <subcellularLocation>
        <location evidence="1">Membrane</location>
        <topology evidence="1">Single-pass type I membrane protein</topology>
    </subcellularLocation>
</comment>
<evidence type="ECO:0000256" key="19">
    <source>
        <dbReference type="PROSITE-ProRule" id="PRU10141"/>
    </source>
</evidence>
<evidence type="ECO:0000256" key="5">
    <source>
        <dbReference type="ARBA" id="ARBA00022692"/>
    </source>
</evidence>
<dbReference type="PANTHER" id="PTHR47974:SF19">
    <property type="entry name" value="RECEPTOR-LIKE SERINE_THREONINE-PROTEIN KINASE"/>
    <property type="match status" value="1"/>
</dbReference>
<feature type="transmembrane region" description="Helical" evidence="20">
    <location>
        <begin position="416"/>
        <end position="437"/>
    </location>
</feature>
<keyword evidence="13" id="KW-0675">Receptor</keyword>
<keyword evidence="10 20" id="KW-1133">Transmembrane helix</keyword>
<dbReference type="GO" id="GO:0051707">
    <property type="term" value="P:response to other organism"/>
    <property type="evidence" value="ECO:0007669"/>
    <property type="project" value="UniProtKB-ARBA"/>
</dbReference>
<evidence type="ECO:0000256" key="17">
    <source>
        <dbReference type="PIRNR" id="PIRNR000641"/>
    </source>
</evidence>
<dbReference type="PROSITE" id="PS00108">
    <property type="entry name" value="PROTEIN_KINASE_ST"/>
    <property type="match status" value="1"/>
</dbReference>
<evidence type="ECO:0000313" key="27">
    <source>
        <dbReference type="Proteomes" id="UP001151287"/>
    </source>
</evidence>